<dbReference type="SUPFAM" id="SSF82544">
    <property type="entry name" value="GckA/TtuD-like"/>
    <property type="match status" value="1"/>
</dbReference>
<protein>
    <recommendedName>
        <fullName evidence="4">Glycerate kinase</fullName>
        <ecNumber evidence="3">2.7.1.31</ecNumber>
    </recommendedName>
</protein>
<organism evidence="11 12">
    <name type="scientific">Phlebotomus papatasi</name>
    <name type="common">Sandfly</name>
    <dbReference type="NCBI Taxonomy" id="29031"/>
    <lineage>
        <taxon>Eukaryota</taxon>
        <taxon>Metazoa</taxon>
        <taxon>Ecdysozoa</taxon>
        <taxon>Arthropoda</taxon>
        <taxon>Hexapoda</taxon>
        <taxon>Insecta</taxon>
        <taxon>Pterygota</taxon>
        <taxon>Neoptera</taxon>
        <taxon>Endopterygota</taxon>
        <taxon>Diptera</taxon>
        <taxon>Nematocera</taxon>
        <taxon>Psychodoidea</taxon>
        <taxon>Psychodidae</taxon>
        <taxon>Phlebotomus</taxon>
        <taxon>Phlebotomus</taxon>
    </lineage>
</organism>
<dbReference type="GO" id="GO:0005524">
    <property type="term" value="F:ATP binding"/>
    <property type="evidence" value="ECO:0007669"/>
    <property type="project" value="UniProtKB-KW"/>
</dbReference>
<comment type="similarity">
    <text evidence="2">Belongs to the glycerate kinase type-2 family.</text>
</comment>
<keyword evidence="5" id="KW-0808">Transferase</keyword>
<evidence type="ECO:0000313" key="12">
    <source>
        <dbReference type="Proteomes" id="UP000092462"/>
    </source>
</evidence>
<dbReference type="EMBL" id="AJVK01006114">
    <property type="status" value="NOT_ANNOTATED_CDS"/>
    <property type="molecule type" value="Genomic_DNA"/>
</dbReference>
<keyword evidence="6" id="KW-0547">Nucleotide-binding</keyword>
<keyword evidence="8" id="KW-0067">ATP-binding</keyword>
<evidence type="ECO:0000256" key="1">
    <source>
        <dbReference type="ARBA" id="ARBA00000694"/>
    </source>
</evidence>
<feature type="domain" description="MOFRL-associated" evidence="10">
    <location>
        <begin position="24"/>
        <end position="237"/>
    </location>
</feature>
<dbReference type="InterPro" id="IPR025286">
    <property type="entry name" value="MOFRL_assoc_dom"/>
</dbReference>
<accession>A0A1B0DHZ9</accession>
<evidence type="ECO:0000259" key="9">
    <source>
        <dbReference type="Pfam" id="PF05161"/>
    </source>
</evidence>
<sequence length="467" mass="50819">MCREEDRLFVEISPVIDKRLPHRVDITDKRCHVVGFGKAVFGMAIEVERILDTHLKSGILSVPCGTLDKFKNTDTQLNSNGRIEVFEGAKNNLPDKDAHSTAIKIKDFVSRLSNDDVLFVLISGGGSALLPLPDPSVTLEQKMLVVKMLARSGATINELNTVRIAISSIKGGKLTVAAENAHKIVSLVISDIVGDPIDLIASGPTYISGMNYQKSANDIIDKYGLRGQLPKAVDDLLAKLTPKEEMKITNNHLAIIANNSIAVNTALQEAEKLGYHAVCLSKVIECDVQRLSEIYLKLVIVLKDYMTLGNEEDLKTKLKEILDDLKYEVGFIDQILEVLKARTKSGICIVAGGETTVEVKGSGIGGRNQELTLRVLKKVLDQDHSFDFGDVGFLSAGTDGIDGPTPAAGAVGTLSTFRQYSDSSLQAYLSTNDSYTFWNKTCPRGHIVIGHTGTNVMDLHVLLLPFS</sequence>
<dbReference type="GO" id="GO:0008887">
    <property type="term" value="F:glycerate kinase activity"/>
    <property type="evidence" value="ECO:0007669"/>
    <property type="project" value="UniProtKB-EC"/>
</dbReference>
<evidence type="ECO:0000256" key="4">
    <source>
        <dbReference type="ARBA" id="ARBA00020720"/>
    </source>
</evidence>
<evidence type="ECO:0000256" key="2">
    <source>
        <dbReference type="ARBA" id="ARBA00005393"/>
    </source>
</evidence>
<dbReference type="InterPro" id="IPR038614">
    <property type="entry name" value="GK_N_sf"/>
</dbReference>
<evidence type="ECO:0000256" key="3">
    <source>
        <dbReference type="ARBA" id="ARBA00012101"/>
    </source>
</evidence>
<evidence type="ECO:0000259" key="10">
    <source>
        <dbReference type="Pfam" id="PF13660"/>
    </source>
</evidence>
<dbReference type="EC" id="2.7.1.31" evidence="3"/>
<dbReference type="AlphaFoldDB" id="A0A1B0DHZ9"/>
<dbReference type="Pfam" id="PF05161">
    <property type="entry name" value="MOFRL"/>
    <property type="match status" value="1"/>
</dbReference>
<dbReference type="EnsemblMetazoa" id="PPAI007783-RA">
    <property type="protein sequence ID" value="PPAI007783-PA"/>
    <property type="gene ID" value="PPAI007783"/>
</dbReference>
<dbReference type="InterPro" id="IPR039760">
    <property type="entry name" value="MOFRL_protein"/>
</dbReference>
<keyword evidence="7" id="KW-0418">Kinase</keyword>
<evidence type="ECO:0000256" key="8">
    <source>
        <dbReference type="ARBA" id="ARBA00022840"/>
    </source>
</evidence>
<dbReference type="PANTHER" id="PTHR12227">
    <property type="entry name" value="GLYCERATE KINASE"/>
    <property type="match status" value="1"/>
</dbReference>
<dbReference type="Gene3D" id="3.40.50.10180">
    <property type="entry name" value="Glycerate kinase, MOFRL-like N-terminal domain"/>
    <property type="match status" value="1"/>
</dbReference>
<feature type="domain" description="MOFRL" evidence="9">
    <location>
        <begin position="347"/>
        <end position="458"/>
    </location>
</feature>
<evidence type="ECO:0000313" key="11">
    <source>
        <dbReference type="EnsemblMetazoa" id="PPAI007783-PA"/>
    </source>
</evidence>
<dbReference type="VEuPathDB" id="VectorBase:PPAPM1_012541"/>
<proteinExistence type="inferred from homology"/>
<keyword evidence="12" id="KW-1185">Reference proteome</keyword>
<dbReference type="VEuPathDB" id="VectorBase:PPAI007783"/>
<dbReference type="InterPro" id="IPR007835">
    <property type="entry name" value="MOFRL"/>
</dbReference>
<dbReference type="FunFam" id="3.40.50.10180:FF:000001">
    <property type="entry name" value="Glycerate kinase"/>
    <property type="match status" value="1"/>
</dbReference>
<dbReference type="PANTHER" id="PTHR12227:SF0">
    <property type="entry name" value="GLYCERATE KINASE"/>
    <property type="match status" value="1"/>
</dbReference>
<evidence type="ECO:0000256" key="6">
    <source>
        <dbReference type="ARBA" id="ARBA00022741"/>
    </source>
</evidence>
<comment type="catalytic activity">
    <reaction evidence="1">
        <text>(R)-glycerate + ATP = (2R)-3-phosphoglycerate + ADP + H(+)</text>
        <dbReference type="Rhea" id="RHEA:23516"/>
        <dbReference type="ChEBI" id="CHEBI:15378"/>
        <dbReference type="ChEBI" id="CHEBI:16659"/>
        <dbReference type="ChEBI" id="CHEBI:30616"/>
        <dbReference type="ChEBI" id="CHEBI:58272"/>
        <dbReference type="ChEBI" id="CHEBI:456216"/>
        <dbReference type="EC" id="2.7.1.31"/>
    </reaction>
</comment>
<dbReference type="InterPro" id="IPR037035">
    <property type="entry name" value="GK-like_C_sf"/>
</dbReference>
<reference evidence="11" key="1">
    <citation type="submission" date="2022-08" db="UniProtKB">
        <authorList>
            <consortium name="EnsemblMetazoa"/>
        </authorList>
    </citation>
    <scope>IDENTIFICATION</scope>
    <source>
        <strain evidence="11">Israel</strain>
    </source>
</reference>
<evidence type="ECO:0000256" key="5">
    <source>
        <dbReference type="ARBA" id="ARBA00022679"/>
    </source>
</evidence>
<name>A0A1B0DHZ9_PHLPP</name>
<dbReference type="Proteomes" id="UP000092462">
    <property type="component" value="Unassembled WGS sequence"/>
</dbReference>
<dbReference type="GO" id="GO:0005737">
    <property type="term" value="C:cytoplasm"/>
    <property type="evidence" value="ECO:0007669"/>
    <property type="project" value="TreeGrafter"/>
</dbReference>
<dbReference type="Pfam" id="PF13660">
    <property type="entry name" value="DUF4147"/>
    <property type="match status" value="1"/>
</dbReference>
<evidence type="ECO:0000256" key="7">
    <source>
        <dbReference type="ARBA" id="ARBA00022777"/>
    </source>
</evidence>
<dbReference type="Gene3D" id="3.40.1480.10">
    <property type="entry name" value="MOFRL domain"/>
    <property type="match status" value="1"/>
</dbReference>